<feature type="region of interest" description="Disordered" evidence="1">
    <location>
        <begin position="476"/>
        <end position="497"/>
    </location>
</feature>
<name>A0A1X6N5Z0_9APHY</name>
<gene>
    <name evidence="2" type="ORF">POSPLADRAFT_1054650</name>
</gene>
<reference evidence="2 3" key="1">
    <citation type="submission" date="2017-04" db="EMBL/GenBank/DDBJ databases">
        <title>Genome Sequence of the Model Brown-Rot Fungus Postia placenta SB12.</title>
        <authorList>
            <consortium name="DOE Joint Genome Institute"/>
            <person name="Gaskell J."/>
            <person name="Kersten P."/>
            <person name="Larrondo L.F."/>
            <person name="Canessa P."/>
            <person name="Martinez D."/>
            <person name="Hibbett D."/>
            <person name="Schmoll M."/>
            <person name="Kubicek C.P."/>
            <person name="Martinez A.T."/>
            <person name="Yadav J."/>
            <person name="Master E."/>
            <person name="Magnuson J.K."/>
            <person name="James T."/>
            <person name="Yaver D."/>
            <person name="Berka R."/>
            <person name="Labutti K."/>
            <person name="Lipzen A."/>
            <person name="Aerts A."/>
            <person name="Barry K."/>
            <person name="Henrissat B."/>
            <person name="Blanchette R."/>
            <person name="Grigoriev I."/>
            <person name="Cullen D."/>
        </authorList>
    </citation>
    <scope>NUCLEOTIDE SEQUENCE [LARGE SCALE GENOMIC DNA]</scope>
    <source>
        <strain evidence="2 3">MAD-698-R-SB12</strain>
    </source>
</reference>
<dbReference type="Proteomes" id="UP000194127">
    <property type="component" value="Unassembled WGS sequence"/>
</dbReference>
<dbReference type="EMBL" id="KZ110594">
    <property type="protein sequence ID" value="OSX64027.1"/>
    <property type="molecule type" value="Genomic_DNA"/>
</dbReference>
<dbReference type="GeneID" id="36325493"/>
<evidence type="ECO:0000313" key="2">
    <source>
        <dbReference type="EMBL" id="OSX64027.1"/>
    </source>
</evidence>
<keyword evidence="3" id="KW-1185">Reference proteome</keyword>
<evidence type="ECO:0000256" key="1">
    <source>
        <dbReference type="SAM" id="MobiDB-lite"/>
    </source>
</evidence>
<accession>A0A1X6N5Z0</accession>
<feature type="region of interest" description="Disordered" evidence="1">
    <location>
        <begin position="256"/>
        <end position="316"/>
    </location>
</feature>
<dbReference type="RefSeq" id="XP_024340821.1">
    <property type="nucleotide sequence ID" value="XM_024480543.1"/>
</dbReference>
<proteinExistence type="predicted"/>
<dbReference type="AlphaFoldDB" id="A0A1X6N5Z0"/>
<sequence>MQQSLCEPLRVPALCLPYSNSMDAASQVRIDQRRTPATHTVTDLDRISRALDQSFLLRVFGQQIIDLVASQTLVLFSSCWAVVGFCPLVTIFRVRVRRPSFFATTSGLVSPTLLNEATLAAQYLALVAYSHCWDLVLSFSVLRRHGTAGMPVREISTTLLPTQDRNLFSIFIIWTDTEAWSLWVQLALTSWIPHVYLSASPAISQAQENWMVRAREQRPARTTRTPRPTSLRMLVMQQVQANAAFSTCTSHVSKPETDKALASSNSQSTDTSSDSLQEKDVSDNPRKRARTVPSKSADTPQRRNLHNLQPNPGASFFGRQIMSQHQKAPNGQGKKFLPPRIDMVIEQAVQAATARGVPANCPPMNSPRPFMHGSPVHGPFMHGNPMNGPPMNGFLPRSHSMNGPPLHSFSSQAPSMPRLMDGRPMPGPFPSAMHYRAHTHAGGTLPIMGFGRQTPQGYQVVIPQAQFAHYLQQRHSLPMPPPQSHRPQAHPMHSHPIPPYLARVY</sequence>
<evidence type="ECO:0000313" key="3">
    <source>
        <dbReference type="Proteomes" id="UP000194127"/>
    </source>
</evidence>
<organism evidence="2 3">
    <name type="scientific">Postia placenta MAD-698-R-SB12</name>
    <dbReference type="NCBI Taxonomy" id="670580"/>
    <lineage>
        <taxon>Eukaryota</taxon>
        <taxon>Fungi</taxon>
        <taxon>Dikarya</taxon>
        <taxon>Basidiomycota</taxon>
        <taxon>Agaricomycotina</taxon>
        <taxon>Agaricomycetes</taxon>
        <taxon>Polyporales</taxon>
        <taxon>Adustoporiaceae</taxon>
        <taxon>Rhodonia</taxon>
    </lineage>
</organism>
<protein>
    <submittedName>
        <fullName evidence="2">Uncharacterized protein</fullName>
    </submittedName>
</protein>
<feature type="compositionally biased region" description="Low complexity" evidence="1">
    <location>
        <begin position="263"/>
        <end position="275"/>
    </location>
</feature>
<feature type="compositionally biased region" description="Basic and acidic residues" evidence="1">
    <location>
        <begin position="276"/>
        <end position="286"/>
    </location>
</feature>